<evidence type="ECO:0000256" key="6">
    <source>
        <dbReference type="ARBA" id="ARBA00022771"/>
    </source>
</evidence>
<feature type="domain" description="MYND-type" evidence="14">
    <location>
        <begin position="301"/>
        <end position="338"/>
    </location>
</feature>
<evidence type="ECO:0000256" key="11">
    <source>
        <dbReference type="PROSITE-ProRule" id="PRU00134"/>
    </source>
</evidence>
<dbReference type="GO" id="GO:0008270">
    <property type="term" value="F:zinc ion binding"/>
    <property type="evidence" value="ECO:0007669"/>
    <property type="project" value="UniProtKB-KW"/>
</dbReference>
<dbReference type="InterPro" id="IPR050185">
    <property type="entry name" value="Ub_carboxyl-term_hydrolase"/>
</dbReference>
<evidence type="ECO:0000256" key="7">
    <source>
        <dbReference type="ARBA" id="ARBA00022786"/>
    </source>
</evidence>
<keyword evidence="12" id="KW-0175">Coiled coil</keyword>
<dbReference type="Pfam" id="PF00443">
    <property type="entry name" value="UCH"/>
    <property type="match status" value="1"/>
</dbReference>
<evidence type="ECO:0000256" key="9">
    <source>
        <dbReference type="ARBA" id="ARBA00022807"/>
    </source>
</evidence>
<evidence type="ECO:0000259" key="13">
    <source>
        <dbReference type="PROSITE" id="PS50235"/>
    </source>
</evidence>
<dbReference type="EC" id="3.4.19.12" evidence="3"/>
<comment type="similarity">
    <text evidence="2">Belongs to the peptidase C19 family.</text>
</comment>
<evidence type="ECO:0000256" key="5">
    <source>
        <dbReference type="ARBA" id="ARBA00022723"/>
    </source>
</evidence>
<reference evidence="16" key="1">
    <citation type="submission" date="2021-01" db="EMBL/GenBank/DDBJ databases">
        <authorList>
            <consortium name="Genoscope - CEA"/>
            <person name="William W."/>
        </authorList>
    </citation>
    <scope>NUCLEOTIDE SEQUENCE</scope>
</reference>
<keyword evidence="6 11" id="KW-0863">Zinc-finger</keyword>
<evidence type="ECO:0000313" key="17">
    <source>
        <dbReference type="Proteomes" id="UP000688137"/>
    </source>
</evidence>
<keyword evidence="4" id="KW-0645">Protease</keyword>
<keyword evidence="5" id="KW-0479">Metal-binding</keyword>
<evidence type="ECO:0000256" key="1">
    <source>
        <dbReference type="ARBA" id="ARBA00000707"/>
    </source>
</evidence>
<dbReference type="GO" id="GO:0004843">
    <property type="term" value="F:cysteine-type deubiquitinase activity"/>
    <property type="evidence" value="ECO:0007669"/>
    <property type="project" value="UniProtKB-EC"/>
</dbReference>
<dbReference type="PROSITE" id="PS51283">
    <property type="entry name" value="DUSP"/>
    <property type="match status" value="1"/>
</dbReference>
<dbReference type="InterPro" id="IPR001394">
    <property type="entry name" value="Peptidase_C19_UCH"/>
</dbReference>
<dbReference type="PANTHER" id="PTHR21646">
    <property type="entry name" value="UBIQUITIN CARBOXYL-TERMINAL HYDROLASE"/>
    <property type="match status" value="1"/>
</dbReference>
<organism evidence="16 17">
    <name type="scientific">Paramecium primaurelia</name>
    <dbReference type="NCBI Taxonomy" id="5886"/>
    <lineage>
        <taxon>Eukaryota</taxon>
        <taxon>Sar</taxon>
        <taxon>Alveolata</taxon>
        <taxon>Ciliophora</taxon>
        <taxon>Intramacronucleata</taxon>
        <taxon>Oligohymenophorea</taxon>
        <taxon>Peniculida</taxon>
        <taxon>Parameciidae</taxon>
        <taxon>Paramecium</taxon>
    </lineage>
</organism>
<dbReference type="InterPro" id="IPR002893">
    <property type="entry name" value="Znf_MYND"/>
</dbReference>
<evidence type="ECO:0000256" key="3">
    <source>
        <dbReference type="ARBA" id="ARBA00012759"/>
    </source>
</evidence>
<evidence type="ECO:0000256" key="4">
    <source>
        <dbReference type="ARBA" id="ARBA00022670"/>
    </source>
</evidence>
<dbReference type="EMBL" id="CAJJDM010000052">
    <property type="protein sequence ID" value="CAD8074197.1"/>
    <property type="molecule type" value="Genomic_DNA"/>
</dbReference>
<dbReference type="InterPro" id="IPR006615">
    <property type="entry name" value="Pept_C19_DUSP"/>
</dbReference>
<accession>A0A8S1M2R9</accession>
<name>A0A8S1M2R9_PARPR</name>
<dbReference type="Proteomes" id="UP000688137">
    <property type="component" value="Unassembled WGS sequence"/>
</dbReference>
<dbReference type="PROSITE" id="PS50865">
    <property type="entry name" value="ZF_MYND_2"/>
    <property type="match status" value="1"/>
</dbReference>
<feature type="domain" description="DUSP" evidence="15">
    <location>
        <begin position="28"/>
        <end position="154"/>
    </location>
</feature>
<dbReference type="Pfam" id="PF01753">
    <property type="entry name" value="zf-MYND"/>
    <property type="match status" value="1"/>
</dbReference>
<comment type="catalytic activity">
    <reaction evidence="1">
        <text>Thiol-dependent hydrolysis of ester, thioester, amide, peptide and isopeptide bonds formed by the C-terminal Gly of ubiquitin (a 76-residue protein attached to proteins as an intracellular targeting signal).</text>
        <dbReference type="EC" id="3.4.19.12"/>
    </reaction>
</comment>
<dbReference type="AlphaFoldDB" id="A0A8S1M2R9"/>
<evidence type="ECO:0000259" key="14">
    <source>
        <dbReference type="PROSITE" id="PS50865"/>
    </source>
</evidence>
<protein>
    <recommendedName>
        <fullName evidence="3">ubiquitinyl hydrolase 1</fullName>
        <ecNumber evidence="3">3.4.19.12</ecNumber>
    </recommendedName>
</protein>
<dbReference type="GO" id="GO:0016579">
    <property type="term" value="P:protein deubiquitination"/>
    <property type="evidence" value="ECO:0007669"/>
    <property type="project" value="InterPro"/>
</dbReference>
<dbReference type="PROSITE" id="PS50235">
    <property type="entry name" value="USP_3"/>
    <property type="match status" value="1"/>
</dbReference>
<evidence type="ECO:0000256" key="2">
    <source>
        <dbReference type="ARBA" id="ARBA00009085"/>
    </source>
</evidence>
<dbReference type="InterPro" id="IPR028889">
    <property type="entry name" value="USP"/>
</dbReference>
<keyword evidence="7" id="KW-0833">Ubl conjugation pathway</keyword>
<feature type="domain" description="USP" evidence="13">
    <location>
        <begin position="364"/>
        <end position="984"/>
    </location>
</feature>
<evidence type="ECO:0000256" key="10">
    <source>
        <dbReference type="ARBA" id="ARBA00022833"/>
    </source>
</evidence>
<keyword evidence="8" id="KW-0378">Hydrolase</keyword>
<gene>
    <name evidence="16" type="ORF">PPRIM_AZ9-3.1.T0520127</name>
</gene>
<dbReference type="Pfam" id="PF06337">
    <property type="entry name" value="DUSP"/>
    <property type="match status" value="1"/>
</dbReference>
<comment type="caution">
    <text evidence="16">The sequence shown here is derived from an EMBL/GenBank/DDBJ whole genome shotgun (WGS) entry which is preliminary data.</text>
</comment>
<sequence>MNQKKKIIGMQNKHYQPALHILEVDFQQNLSQEAQEGIHLLQLSKHLLLKKSVKEAYLLSTKWLKTWKIHVGYDAILKGEQPGGKGYGRQQLWEINNDIIENKELFHAAPELYDYLETPLNDVQPFKDYILITLEAWKFYYQKYTGTAIRRIANEQGEFQLKIISPNVIFMTQEILNEIYSLNQNLSINSLDLLKMRKVQIFSDWKFGELETFCQQIMQSKDIQIWLMNPFYEQNQIKLQLIKTIHQNNNILLGEQLVKAEYQEFQLSQFIKNHFILVVFQNNVQLSQLNVQIELNQNGCCFTCGQKTFLNYQCFCKKVFYCSEICKYKDQEFHSRQCTKAYDSQDDEDFDAINYETISNKQGVGLINLGNTSYMNSSLQSIFSSTHFQEFFSNKQYWTQNTIKRNIPLNYKLEKLLKNLLSQNEAVSPFRFRQQLVKKYPFFGNDFQQDAAEFILYLFDTLNEELIQNDDKQKLKSQQQLEFGDVNTYNDDESREENGNQKTQWIKFHKKIQQNQINSDNYEQAVEQIQKTNSQLILKNYLGITKSEIECPICQQKTQSYESFYILPLVLNATTSQSQNQIDVFVISNDWYQPYKKIVYEYLPNSTLLLEVKRDIGEQLGIEPTTLLGAFCLNNKIDMYLFHDEDLLEKILYYNQNSYFCLFQLDQSIYSITDEDQYFDVMIYSNEKSNAFSNQCQNISATIPKILIIKKQFTATQIYQLIWKKLGQYSKSEQLIDIQIDKPQLENLLNQQQLQEILNYQIFIQTRLPSKTFCPFTCGQSFNKDQKSHYCQLPYNNSTTLKDYLHKINYANANTSISIEFIENAIPKSLKIEFEPQTNYRQQDESLNLINLINNFQSIEPLVDENAYHCTICNDLTFAIKTMSLKKLPDQLIIQLKRFQYDELWGFQKNNILVTYQETIMINQIDYELYGVVQHFEGLENGHYKAYGKRQKKWIEFNDQSTKEVQINDVINDKNAYILFYQQK</sequence>
<feature type="coiled-coil region" evidence="12">
    <location>
        <begin position="512"/>
        <end position="539"/>
    </location>
</feature>
<evidence type="ECO:0000256" key="12">
    <source>
        <dbReference type="SAM" id="Coils"/>
    </source>
</evidence>
<evidence type="ECO:0000259" key="15">
    <source>
        <dbReference type="PROSITE" id="PS51283"/>
    </source>
</evidence>
<keyword evidence="17" id="KW-1185">Reference proteome</keyword>
<keyword evidence="10" id="KW-0862">Zinc</keyword>
<evidence type="ECO:0000313" key="16">
    <source>
        <dbReference type="EMBL" id="CAD8074197.1"/>
    </source>
</evidence>
<evidence type="ECO:0000256" key="8">
    <source>
        <dbReference type="ARBA" id="ARBA00022801"/>
    </source>
</evidence>
<dbReference type="GO" id="GO:0006508">
    <property type="term" value="P:proteolysis"/>
    <property type="evidence" value="ECO:0007669"/>
    <property type="project" value="UniProtKB-KW"/>
</dbReference>
<keyword evidence="9" id="KW-0788">Thiol protease</keyword>
<proteinExistence type="inferred from homology"/>
<dbReference type="PANTHER" id="PTHR21646:SF24">
    <property type="entry name" value="UBIQUITIN CARBOXYL-TERMINAL HYDROLASE"/>
    <property type="match status" value="1"/>
</dbReference>